<dbReference type="Proteomes" id="UP000070133">
    <property type="component" value="Unassembled WGS sequence"/>
</dbReference>
<feature type="region of interest" description="Disordered" evidence="1">
    <location>
        <begin position="56"/>
        <end position="77"/>
    </location>
</feature>
<evidence type="ECO:0000313" key="2">
    <source>
        <dbReference type="EMBL" id="KXS98151.1"/>
    </source>
</evidence>
<dbReference type="EMBL" id="LFZN01000121">
    <property type="protein sequence ID" value="KXS98151.1"/>
    <property type="molecule type" value="Genomic_DNA"/>
</dbReference>
<organism evidence="2 3">
    <name type="scientific">Pseudocercospora eumusae</name>
    <dbReference type="NCBI Taxonomy" id="321146"/>
    <lineage>
        <taxon>Eukaryota</taxon>
        <taxon>Fungi</taxon>
        <taxon>Dikarya</taxon>
        <taxon>Ascomycota</taxon>
        <taxon>Pezizomycotina</taxon>
        <taxon>Dothideomycetes</taxon>
        <taxon>Dothideomycetidae</taxon>
        <taxon>Mycosphaerellales</taxon>
        <taxon>Mycosphaerellaceae</taxon>
        <taxon>Pseudocercospora</taxon>
    </lineage>
</organism>
<keyword evidence="3" id="KW-1185">Reference proteome</keyword>
<dbReference type="AlphaFoldDB" id="A0A139H6V2"/>
<protein>
    <submittedName>
        <fullName evidence="2">Uncharacterized protein</fullName>
    </submittedName>
</protein>
<reference evidence="2 3" key="1">
    <citation type="submission" date="2015-07" db="EMBL/GenBank/DDBJ databases">
        <title>Comparative genomics of the Sigatoka disease complex on banana suggests a link between parallel evolutionary changes in Pseudocercospora fijiensis and Pseudocercospora eumusae and increased virulence on the banana host.</title>
        <authorList>
            <person name="Chang T.-C."/>
            <person name="Salvucci A."/>
            <person name="Crous P.W."/>
            <person name="Stergiopoulos I."/>
        </authorList>
    </citation>
    <scope>NUCLEOTIDE SEQUENCE [LARGE SCALE GENOMIC DNA]</scope>
    <source>
        <strain evidence="2 3">CBS 114824</strain>
    </source>
</reference>
<feature type="region of interest" description="Disordered" evidence="1">
    <location>
        <begin position="108"/>
        <end position="143"/>
    </location>
</feature>
<accession>A0A139H6V2</accession>
<evidence type="ECO:0000256" key="1">
    <source>
        <dbReference type="SAM" id="MobiDB-lite"/>
    </source>
</evidence>
<name>A0A139H6V2_9PEZI</name>
<comment type="caution">
    <text evidence="2">The sequence shown here is derived from an EMBL/GenBank/DDBJ whole genome shotgun (WGS) entry which is preliminary data.</text>
</comment>
<proteinExistence type="predicted"/>
<evidence type="ECO:0000313" key="3">
    <source>
        <dbReference type="Proteomes" id="UP000070133"/>
    </source>
</evidence>
<gene>
    <name evidence="2" type="ORF">AC578_9415</name>
</gene>
<sequence>MSELRTQSTRKAVDSAIVSTHLSAPLRTRLLTPASDDEEITDEMLAENERILAEEEASLLQTDPFGDRFSDRSEDEELEEYENTMKWTLISDHAGSAEIGETVETAEASDGIAQAENGEEVTPDRPNFYKDELARRTSAKCTD</sequence>